<dbReference type="Proteomes" id="UP000703038">
    <property type="component" value="Unassembled WGS sequence"/>
</dbReference>
<proteinExistence type="predicted"/>
<reference evidence="2 3" key="1">
    <citation type="submission" date="2021-01" db="EMBL/GenBank/DDBJ databases">
        <title>Genomics of switchgrass bacterial isolates.</title>
        <authorList>
            <person name="Shade A."/>
        </authorList>
    </citation>
    <scope>NUCLEOTIDE SEQUENCE [LARGE SCALE GENOMIC DNA]</scope>
    <source>
        <strain evidence="2 3">PvP111</strain>
    </source>
</reference>
<evidence type="ECO:0000256" key="1">
    <source>
        <dbReference type="SAM" id="Phobius"/>
    </source>
</evidence>
<organism evidence="2 3">
    <name type="scientific">Rhodococcoides corynebacterioides</name>
    <dbReference type="NCBI Taxonomy" id="53972"/>
    <lineage>
        <taxon>Bacteria</taxon>
        <taxon>Bacillati</taxon>
        <taxon>Actinomycetota</taxon>
        <taxon>Actinomycetes</taxon>
        <taxon>Mycobacteriales</taxon>
        <taxon>Nocardiaceae</taxon>
        <taxon>Rhodococcoides</taxon>
    </lineage>
</organism>
<evidence type="ECO:0000313" key="2">
    <source>
        <dbReference type="EMBL" id="MBM7416185.1"/>
    </source>
</evidence>
<accession>A0ABS2KW59</accession>
<sequence length="79" mass="8613">MMRRLAPVVVAVVLAVVAVVLWIQSRTTTTVTEQFPTTSSFEGFSVTYDSTRVAGPWAALSVVAAAVAVYLVMRVVRRR</sequence>
<keyword evidence="3" id="KW-1185">Reference proteome</keyword>
<keyword evidence="1" id="KW-0812">Transmembrane</keyword>
<gene>
    <name evidence="2" type="ORF">JOE42_002918</name>
</gene>
<keyword evidence="1" id="KW-0472">Membrane</keyword>
<name>A0ABS2KW59_9NOCA</name>
<feature type="transmembrane region" description="Helical" evidence="1">
    <location>
        <begin position="54"/>
        <end position="73"/>
    </location>
</feature>
<protein>
    <submittedName>
        <fullName evidence="2">Uncharacterized protein</fullName>
    </submittedName>
</protein>
<dbReference type="RefSeq" id="WP_204869047.1">
    <property type="nucleotide sequence ID" value="NZ_JAFBBK010000001.1"/>
</dbReference>
<comment type="caution">
    <text evidence="2">The sequence shown here is derived from an EMBL/GenBank/DDBJ whole genome shotgun (WGS) entry which is preliminary data.</text>
</comment>
<evidence type="ECO:0000313" key="3">
    <source>
        <dbReference type="Proteomes" id="UP000703038"/>
    </source>
</evidence>
<dbReference type="EMBL" id="JAFBBK010000001">
    <property type="protein sequence ID" value="MBM7416185.1"/>
    <property type="molecule type" value="Genomic_DNA"/>
</dbReference>
<keyword evidence="1" id="KW-1133">Transmembrane helix</keyword>